<gene>
    <name evidence="1" type="ORF">COO09_15220</name>
</gene>
<keyword evidence="2" id="KW-1185">Reference proteome</keyword>
<comment type="caution">
    <text evidence="1">The sequence shown here is derived from an EMBL/GenBank/DDBJ whole genome shotgun (WGS) entry which is preliminary data.</text>
</comment>
<dbReference type="AlphaFoldDB" id="A0A2A4FTA4"/>
<accession>A0A2A4FTA4</accession>
<dbReference type="OrthoDB" id="7584655at2"/>
<protein>
    <recommendedName>
        <fullName evidence="3">General secretion pathway protein GspM</fullName>
    </recommendedName>
</protein>
<evidence type="ECO:0000313" key="2">
    <source>
        <dbReference type="Proteomes" id="UP000218934"/>
    </source>
</evidence>
<organism evidence="1 2">
    <name type="scientific">Rhizorhabdus dicambivorans</name>
    <dbReference type="NCBI Taxonomy" id="1850238"/>
    <lineage>
        <taxon>Bacteria</taxon>
        <taxon>Pseudomonadati</taxon>
        <taxon>Pseudomonadota</taxon>
        <taxon>Alphaproteobacteria</taxon>
        <taxon>Sphingomonadales</taxon>
        <taxon>Sphingomonadaceae</taxon>
        <taxon>Rhizorhabdus</taxon>
    </lineage>
</organism>
<evidence type="ECO:0000313" key="1">
    <source>
        <dbReference type="EMBL" id="PCE41417.1"/>
    </source>
</evidence>
<dbReference type="Proteomes" id="UP000218934">
    <property type="component" value="Unassembled WGS sequence"/>
</dbReference>
<sequence length="158" mass="16237">MIALLDRRWAKPALAVGLAVAVLLAWTGLEALGSARGDLAVTAARARAGGAAPRALLPDGLAQTGDASALAAKLRGAALARRLLVERIAAVGPSVDAPAELAVDLSVSGPESDVLAFARAIETGRPAVRFSRWRLARTGRGETAIRLDARAVGYGEPR</sequence>
<evidence type="ECO:0008006" key="3">
    <source>
        <dbReference type="Google" id="ProtNLM"/>
    </source>
</evidence>
<name>A0A2A4FTA4_9SPHN</name>
<dbReference type="RefSeq" id="WP_066968036.1">
    <property type="nucleotide sequence ID" value="NZ_CP023449.1"/>
</dbReference>
<reference evidence="1 2" key="1">
    <citation type="submission" date="2017-09" db="EMBL/GenBank/DDBJ databases">
        <title>The Catabolism of 3,6-Dichlorosalicylic acid is Initiated by the Cytochrome P450 Monooxygenase DsmABC in Rhizorhabdus dicambivorans Ndbn-20.</title>
        <authorList>
            <person name="Na L."/>
        </authorList>
    </citation>
    <scope>NUCLEOTIDE SEQUENCE [LARGE SCALE GENOMIC DNA]</scope>
    <source>
        <strain evidence="1 2">Ndbn-20m</strain>
    </source>
</reference>
<proteinExistence type="predicted"/>
<dbReference type="KEGG" id="rdi:CMV14_03160"/>
<dbReference type="EMBL" id="NWUF01000015">
    <property type="protein sequence ID" value="PCE41417.1"/>
    <property type="molecule type" value="Genomic_DNA"/>
</dbReference>